<organism evidence="1 2">
    <name type="scientific">Ichthyobacterium seriolicida</name>
    <dbReference type="NCBI Taxonomy" id="242600"/>
    <lineage>
        <taxon>Bacteria</taxon>
        <taxon>Pseudomonadati</taxon>
        <taxon>Bacteroidota</taxon>
        <taxon>Flavobacteriia</taxon>
        <taxon>Flavobacteriales</taxon>
        <taxon>Ichthyobacteriaceae</taxon>
        <taxon>Ichthyobacterium</taxon>
    </lineage>
</organism>
<proteinExistence type="predicted"/>
<gene>
    <name evidence="1" type="ORF">JBKA6_0356</name>
</gene>
<reference evidence="1 2" key="1">
    <citation type="submission" date="2014-03" db="EMBL/GenBank/DDBJ databases">
        <title>complete genome sequence of Flavobacteriaceae bacterium JBKA-6.</title>
        <authorList>
            <person name="Takano T."/>
            <person name="Nakamura Y."/>
            <person name="Takuma S."/>
            <person name="Yasuike M."/>
            <person name="Matsuyama T."/>
            <person name="Sakai T."/>
            <person name="Fujiwara A."/>
            <person name="Kimoto K."/>
            <person name="Fukuda Y."/>
            <person name="Kondo H."/>
            <person name="Hirono I."/>
            <person name="Nakayasu C."/>
        </authorList>
    </citation>
    <scope>NUCLEOTIDE SEQUENCE [LARGE SCALE GENOMIC DNA]</scope>
    <source>
        <strain evidence="1 2">JBKA-6</strain>
    </source>
</reference>
<evidence type="ECO:0000313" key="1">
    <source>
        <dbReference type="EMBL" id="BAV94369.1"/>
    </source>
</evidence>
<protein>
    <submittedName>
        <fullName evidence="1">Uncharacterized protein</fullName>
    </submittedName>
</protein>
<accession>A0A1J1DWZ4</accession>
<sequence>MDRINFSIEGFFEKIPQKILGFEEISESGKEFLPVEDKDKYENVFLVNPNDRKVKHIIAKVKTDKDNISYYIAFIITENKKILSFLVHDAKEVLNDFLEQAGIK</sequence>
<dbReference type="AlphaFoldDB" id="A0A1J1DWZ4"/>
<keyword evidence="2" id="KW-1185">Reference proteome</keyword>
<dbReference type="KEGG" id="ise:JBKA6_0356"/>
<dbReference type="Proteomes" id="UP000243197">
    <property type="component" value="Chromosome"/>
</dbReference>
<evidence type="ECO:0000313" key="2">
    <source>
        <dbReference type="Proteomes" id="UP000243197"/>
    </source>
</evidence>
<dbReference type="EMBL" id="AP014564">
    <property type="protein sequence ID" value="BAV94369.1"/>
    <property type="molecule type" value="Genomic_DNA"/>
</dbReference>
<name>A0A1J1DWZ4_9FLAO</name>